<dbReference type="EMBL" id="OBQD01000051">
    <property type="protein sequence ID" value="SOC48325.1"/>
    <property type="molecule type" value="Genomic_DNA"/>
</dbReference>
<feature type="region of interest" description="Disordered" evidence="2">
    <location>
        <begin position="665"/>
        <end position="689"/>
    </location>
</feature>
<dbReference type="Proteomes" id="UP000219167">
    <property type="component" value="Unassembled WGS sequence"/>
</dbReference>
<dbReference type="SMART" id="SM00470">
    <property type="entry name" value="ParB"/>
    <property type="match status" value="1"/>
</dbReference>
<dbReference type="CDD" id="cd16406">
    <property type="entry name" value="ParB_N_like"/>
    <property type="match status" value="1"/>
</dbReference>
<dbReference type="GO" id="GO:0007059">
    <property type="term" value="P:chromosome segregation"/>
    <property type="evidence" value="ECO:0007669"/>
    <property type="project" value="TreeGrafter"/>
</dbReference>
<dbReference type="InterPro" id="IPR036086">
    <property type="entry name" value="ParB/Sulfiredoxin_sf"/>
</dbReference>
<accession>A0A285V2C9</accession>
<evidence type="ECO:0000256" key="1">
    <source>
        <dbReference type="ARBA" id="ARBA00006295"/>
    </source>
</evidence>
<reference evidence="4 5" key="1">
    <citation type="submission" date="2017-08" db="EMBL/GenBank/DDBJ databases">
        <authorList>
            <person name="de Groot N.N."/>
        </authorList>
    </citation>
    <scope>NUCLEOTIDE SEQUENCE [LARGE SCALE GENOMIC DNA]</scope>
    <source>
        <strain evidence="4 5">JC85</strain>
    </source>
</reference>
<evidence type="ECO:0000259" key="3">
    <source>
        <dbReference type="SMART" id="SM00470"/>
    </source>
</evidence>
<keyword evidence="5" id="KW-1185">Reference proteome</keyword>
<evidence type="ECO:0000313" key="5">
    <source>
        <dbReference type="Proteomes" id="UP000219167"/>
    </source>
</evidence>
<comment type="similarity">
    <text evidence="1">Belongs to the ParB family.</text>
</comment>
<dbReference type="InterPro" id="IPR041468">
    <property type="entry name" value="HTH_ParB/Spo0J"/>
</dbReference>
<gene>
    <name evidence="4" type="ORF">SAMN05892877_1512</name>
</gene>
<dbReference type="InterPro" id="IPR003115">
    <property type="entry name" value="ParB_N"/>
</dbReference>
<dbReference type="PANTHER" id="PTHR33375">
    <property type="entry name" value="CHROMOSOME-PARTITIONING PROTEIN PARB-RELATED"/>
    <property type="match status" value="1"/>
</dbReference>
<dbReference type="Pfam" id="PF17762">
    <property type="entry name" value="HTH_ParB"/>
    <property type="match status" value="1"/>
</dbReference>
<dbReference type="InterPro" id="IPR004437">
    <property type="entry name" value="ParB/RepB/Spo0J"/>
</dbReference>
<dbReference type="Gene3D" id="3.90.1530.30">
    <property type="match status" value="1"/>
</dbReference>
<dbReference type="Gene3D" id="1.10.10.2830">
    <property type="match status" value="1"/>
</dbReference>
<dbReference type="FunFam" id="1.10.10.2830:FF:000001">
    <property type="entry name" value="Chromosome partitioning protein ParB"/>
    <property type="match status" value="1"/>
</dbReference>
<dbReference type="GO" id="GO:0003677">
    <property type="term" value="F:DNA binding"/>
    <property type="evidence" value="ECO:0007669"/>
    <property type="project" value="InterPro"/>
</dbReference>
<proteinExistence type="inferred from homology"/>
<evidence type="ECO:0000256" key="2">
    <source>
        <dbReference type="SAM" id="MobiDB-lite"/>
    </source>
</evidence>
<dbReference type="RefSeq" id="WP_097143444.1">
    <property type="nucleotide sequence ID" value="NZ_OBQD01000051.1"/>
</dbReference>
<dbReference type="SUPFAM" id="SSF110849">
    <property type="entry name" value="ParB/Sulfiredoxin"/>
    <property type="match status" value="1"/>
</dbReference>
<protein>
    <submittedName>
        <fullName evidence="4">ParB family chromosome partitioning protein</fullName>
    </submittedName>
</protein>
<sequence length="689" mass="74897">MNAITVSETAVEAVAAEIEDNAPGITYLSSDAKEIPLSRLVPSPANVRRFNAAVNVGELADSIEAHGLIQNLTVRKAKRGNKYEVVAGSRRLAALTLLVKEGRLDKSTLITCNIRSGDDSDTEISLAENTQREAMHIVDEILAYRQLVEDGMTPESIAARFGQSVATVRQRLKLANLSPRILDELREDKIRIDQAKALAISDDHAAQDRAWFETQSWNRDPYSLRAMLTRDHVRSTDKLALFVGIEAYEAAGGAIMRDLFAEADTTFLTDRALLVTLANRQLEQEADTLKIKGWKWVDAGLEASAIHNGGFARIFPKDNVPTKVEQPELSTLAERFDEIVGRIEDYAEGDPAIDADEAELAEIESRMDAIRSAAKVYDTGEKALAGCIVTIGNGGTLRIEQGLVRPDDLAALRCLRNPQSAEQAEEVTESGEAASAGNIHVLTAGHGDDDGEAEQAVTYSAALIEELTAIRTAAMRNELVTRPNLALAVMLYPLVLKTFLTGNGYWRVGAAIEITGQFKDLAPSIKEPEASAALTEWTRIHETWGYKLPGDPGDLWEWLLEQPPHELLELLAVVTAANINAVEAKHDHDRDRLAHADQLAAALKLDMNSHWEAQAPFLSRLSKAQIAEVMEDADCGKAAIKAAAKAPKAEAVALAEKALAGKAWLPGPLRSNVDDEQQNQDGQQAMAAG</sequence>
<feature type="domain" description="ParB-like N-terminal" evidence="3">
    <location>
        <begin position="33"/>
        <end position="130"/>
    </location>
</feature>
<dbReference type="OrthoDB" id="9813122at2"/>
<dbReference type="AlphaFoldDB" id="A0A285V2C9"/>
<dbReference type="NCBIfam" id="TIGR00180">
    <property type="entry name" value="parB_part"/>
    <property type="match status" value="1"/>
</dbReference>
<dbReference type="PANTHER" id="PTHR33375:SF7">
    <property type="entry name" value="CHROMOSOME 2-PARTITIONING PROTEIN PARB-RELATED"/>
    <property type="match status" value="1"/>
</dbReference>
<organism evidence="4 5">
    <name type="scientific">Rhizobium subbaraonis</name>
    <dbReference type="NCBI Taxonomy" id="908946"/>
    <lineage>
        <taxon>Bacteria</taxon>
        <taxon>Pseudomonadati</taxon>
        <taxon>Pseudomonadota</taxon>
        <taxon>Alphaproteobacteria</taxon>
        <taxon>Hyphomicrobiales</taxon>
        <taxon>Rhizobiaceae</taxon>
        <taxon>Rhizobium/Agrobacterium group</taxon>
        <taxon>Rhizobium</taxon>
    </lineage>
</organism>
<dbReference type="Pfam" id="PF02195">
    <property type="entry name" value="ParB_N"/>
    <property type="match status" value="1"/>
</dbReference>
<evidence type="ECO:0000313" key="4">
    <source>
        <dbReference type="EMBL" id="SOC48325.1"/>
    </source>
</evidence>
<dbReference type="GO" id="GO:0005694">
    <property type="term" value="C:chromosome"/>
    <property type="evidence" value="ECO:0007669"/>
    <property type="project" value="TreeGrafter"/>
</dbReference>
<dbReference type="InterPro" id="IPR050336">
    <property type="entry name" value="Chromosome_partition/occlusion"/>
</dbReference>
<name>A0A285V2C9_9HYPH</name>
<dbReference type="SUPFAM" id="SSF109709">
    <property type="entry name" value="KorB DNA-binding domain-like"/>
    <property type="match status" value="1"/>
</dbReference>